<evidence type="ECO:0000256" key="12">
    <source>
        <dbReference type="ARBA" id="ARBA00029354"/>
    </source>
</evidence>
<comment type="caution">
    <text evidence="15">The sequence shown here is derived from an EMBL/GenBank/DDBJ whole genome shotgun (WGS) entry which is preliminary data.</text>
</comment>
<dbReference type="InterPro" id="IPR012337">
    <property type="entry name" value="RNaseH-like_sf"/>
</dbReference>
<accession>A0A1V5MB43</accession>
<dbReference type="Gene3D" id="3.30.420.10">
    <property type="entry name" value="Ribonuclease H-like superfamily/Ribonuclease H"/>
    <property type="match status" value="1"/>
</dbReference>
<evidence type="ECO:0000256" key="9">
    <source>
        <dbReference type="ARBA" id="ARBA00023125"/>
    </source>
</evidence>
<comment type="subunit">
    <text evidence="13">Homodimer which binds Holliday junction (HJ) DNA. The HJ becomes 2-fold symmetrical on binding to RuvC with unstacked arms; it has a different conformation from HJ DNA in complex with RuvA. In the full resolvosome a probable DNA-RuvA(4)-RuvB(12)-RuvC(2) complex forms which resolves the HJ.</text>
</comment>
<dbReference type="EMBL" id="MWAK01000258">
    <property type="protein sequence ID" value="OPZ90447.1"/>
    <property type="molecule type" value="Genomic_DNA"/>
</dbReference>
<feature type="binding site" evidence="13">
    <location>
        <position position="7"/>
    </location>
    <ligand>
        <name>Mg(2+)</name>
        <dbReference type="ChEBI" id="CHEBI:18420"/>
        <label>1</label>
    </ligand>
</feature>
<comment type="similarity">
    <text evidence="1 13">Belongs to the RuvC family.</text>
</comment>
<keyword evidence="6 13" id="KW-0227">DNA damage</keyword>
<dbReference type="GO" id="GO:0000287">
    <property type="term" value="F:magnesium ion binding"/>
    <property type="evidence" value="ECO:0007669"/>
    <property type="project" value="UniProtKB-UniRule"/>
</dbReference>
<evidence type="ECO:0000256" key="7">
    <source>
        <dbReference type="ARBA" id="ARBA00022801"/>
    </source>
</evidence>
<keyword evidence="3 13" id="KW-0540">Nuclease</keyword>
<dbReference type="InterPro" id="IPR036397">
    <property type="entry name" value="RNaseH_sf"/>
</dbReference>
<dbReference type="InterPro" id="IPR002176">
    <property type="entry name" value="X-over_junc_endoDNase_RuvC"/>
</dbReference>
<dbReference type="AlphaFoldDB" id="A0A1V5MB43"/>
<evidence type="ECO:0000313" key="15">
    <source>
        <dbReference type="EMBL" id="OPZ90447.1"/>
    </source>
</evidence>
<dbReference type="InterPro" id="IPR020563">
    <property type="entry name" value="X-over_junc_endoDNase_Mg_BS"/>
</dbReference>
<organism evidence="15 16">
    <name type="scientific">candidate division TA06 bacterium ADurb.Bin417</name>
    <dbReference type="NCBI Taxonomy" id="1852828"/>
    <lineage>
        <taxon>Bacteria</taxon>
        <taxon>Bacteria division TA06</taxon>
    </lineage>
</organism>
<feature type="active site" evidence="13">
    <location>
        <position position="7"/>
    </location>
</feature>
<dbReference type="GO" id="GO:0048476">
    <property type="term" value="C:Holliday junction resolvase complex"/>
    <property type="evidence" value="ECO:0007669"/>
    <property type="project" value="UniProtKB-UniRule"/>
</dbReference>
<evidence type="ECO:0000256" key="1">
    <source>
        <dbReference type="ARBA" id="ARBA00009518"/>
    </source>
</evidence>
<evidence type="ECO:0000256" key="2">
    <source>
        <dbReference type="ARBA" id="ARBA00022490"/>
    </source>
</evidence>
<dbReference type="Pfam" id="PF02075">
    <property type="entry name" value="RuvC"/>
    <property type="match status" value="1"/>
</dbReference>
<dbReference type="GO" id="GO:0005737">
    <property type="term" value="C:cytoplasm"/>
    <property type="evidence" value="ECO:0007669"/>
    <property type="project" value="UniProtKB-SubCell"/>
</dbReference>
<sequence>MIIAGFDPGLNRTGYALVKDTTPMTVLNFGVIAPAAKQPLQKRLDRIYREAGRLLDTYRPELVLVEEIYFSRNPQATLSIGVVRGVLFAAALQRDLTLASFSPSEIKLAVTGRGNATKEQVTYLTARLLALPEEPAEDSADALALCVCYLNRRRLERLGLQGEAAIRLR</sequence>
<feature type="active site" evidence="13">
    <location>
        <position position="138"/>
    </location>
</feature>
<evidence type="ECO:0000256" key="8">
    <source>
        <dbReference type="ARBA" id="ARBA00022842"/>
    </source>
</evidence>
<evidence type="ECO:0000256" key="6">
    <source>
        <dbReference type="ARBA" id="ARBA00022763"/>
    </source>
</evidence>
<evidence type="ECO:0000256" key="5">
    <source>
        <dbReference type="ARBA" id="ARBA00022759"/>
    </source>
</evidence>
<keyword evidence="2 13" id="KW-0963">Cytoplasm</keyword>
<dbReference type="PRINTS" id="PR00696">
    <property type="entry name" value="RSOLVASERUVC"/>
</dbReference>
<comment type="catalytic activity">
    <reaction evidence="12 13">
        <text>Endonucleolytic cleavage at a junction such as a reciprocal single-stranded crossover between two homologous DNA duplexes (Holliday junction).</text>
        <dbReference type="EC" id="3.1.21.10"/>
    </reaction>
</comment>
<evidence type="ECO:0000256" key="11">
    <source>
        <dbReference type="ARBA" id="ARBA00023204"/>
    </source>
</evidence>
<dbReference type="GO" id="GO:0006281">
    <property type="term" value="P:DNA repair"/>
    <property type="evidence" value="ECO:0007669"/>
    <property type="project" value="UniProtKB-UniRule"/>
</dbReference>
<comment type="function">
    <text evidence="13">The RuvA-RuvB-RuvC complex processes Holliday junction (HJ) DNA during genetic recombination and DNA repair. Endonuclease that resolves HJ intermediates. Cleaves cruciform DNA by making single-stranded nicks across the HJ at symmetrical positions within the homologous arms, yielding a 5'-phosphate and a 3'-hydroxyl group; requires a central core of homology in the junction. The consensus cleavage sequence is 5'-(A/T)TT(C/G)-3'. Cleavage occurs on the 3'-side of the TT dinucleotide at the point of strand exchange. HJ branch migration catalyzed by RuvA-RuvB allows RuvC to scan DNA until it finds its consensus sequence, where it cleaves and resolves the cruciform DNA.</text>
</comment>
<evidence type="ECO:0000256" key="3">
    <source>
        <dbReference type="ARBA" id="ARBA00022722"/>
    </source>
</evidence>
<keyword evidence="9 13" id="KW-0238">DNA-binding</keyword>
<dbReference type="EC" id="3.1.21.10" evidence="13 14"/>
<dbReference type="GO" id="GO:0003677">
    <property type="term" value="F:DNA binding"/>
    <property type="evidence" value="ECO:0007669"/>
    <property type="project" value="UniProtKB-KW"/>
</dbReference>
<dbReference type="PANTHER" id="PTHR30194:SF3">
    <property type="entry name" value="CROSSOVER JUNCTION ENDODEOXYRIBONUCLEASE RUVC"/>
    <property type="match status" value="1"/>
</dbReference>
<reference evidence="15 16" key="1">
    <citation type="submission" date="2017-02" db="EMBL/GenBank/DDBJ databases">
        <title>Delving into the versatile metabolic prowess of the omnipresent phylum Bacteroidetes.</title>
        <authorList>
            <person name="Nobu M.K."/>
            <person name="Mei R."/>
            <person name="Narihiro T."/>
            <person name="Kuroda K."/>
            <person name="Liu W.-T."/>
        </authorList>
    </citation>
    <scope>NUCLEOTIDE SEQUENCE [LARGE SCALE GENOMIC DNA]</scope>
    <source>
        <strain evidence="15">ADurb.Bin417</strain>
    </source>
</reference>
<dbReference type="Proteomes" id="UP000485484">
    <property type="component" value="Unassembled WGS sequence"/>
</dbReference>
<dbReference type="SUPFAM" id="SSF53098">
    <property type="entry name" value="Ribonuclease H-like"/>
    <property type="match status" value="1"/>
</dbReference>
<keyword evidence="5 13" id="KW-0255">Endonuclease</keyword>
<gene>
    <name evidence="13 15" type="primary">ruvC</name>
    <name evidence="15" type="ORF">BWY73_01316</name>
</gene>
<keyword evidence="4 13" id="KW-0479">Metal-binding</keyword>
<protein>
    <recommendedName>
        <fullName evidence="13 14">Crossover junction endodeoxyribonuclease RuvC</fullName>
        <ecNumber evidence="13 14">3.1.21.10</ecNumber>
    </recommendedName>
    <alternativeName>
        <fullName evidence="13">Holliday junction nuclease RuvC</fullName>
    </alternativeName>
    <alternativeName>
        <fullName evidence="13">Holliday junction resolvase RuvC</fullName>
    </alternativeName>
</protein>
<evidence type="ECO:0000313" key="16">
    <source>
        <dbReference type="Proteomes" id="UP000485484"/>
    </source>
</evidence>
<dbReference type="GO" id="GO:0006310">
    <property type="term" value="P:DNA recombination"/>
    <property type="evidence" value="ECO:0007669"/>
    <property type="project" value="UniProtKB-UniRule"/>
</dbReference>
<keyword evidence="7 13" id="KW-0378">Hydrolase</keyword>
<feature type="active site" evidence="13">
    <location>
        <position position="66"/>
    </location>
</feature>
<dbReference type="CDD" id="cd16962">
    <property type="entry name" value="RuvC"/>
    <property type="match status" value="1"/>
</dbReference>
<name>A0A1V5MB43_UNCT6</name>
<comment type="cofactor">
    <cofactor evidence="13">
        <name>Mg(2+)</name>
        <dbReference type="ChEBI" id="CHEBI:18420"/>
    </cofactor>
    <text evidence="13">Binds 2 Mg(2+) ion per subunit.</text>
</comment>
<keyword evidence="8 13" id="KW-0460">Magnesium</keyword>
<feature type="binding site" evidence="13">
    <location>
        <position position="66"/>
    </location>
    <ligand>
        <name>Mg(2+)</name>
        <dbReference type="ChEBI" id="CHEBI:18420"/>
        <label>2</label>
    </ligand>
</feature>
<evidence type="ECO:0000256" key="14">
    <source>
        <dbReference type="NCBIfam" id="TIGR00228"/>
    </source>
</evidence>
<dbReference type="HAMAP" id="MF_00034">
    <property type="entry name" value="RuvC"/>
    <property type="match status" value="1"/>
</dbReference>
<dbReference type="PROSITE" id="PS01321">
    <property type="entry name" value="RUVC"/>
    <property type="match status" value="1"/>
</dbReference>
<proteinExistence type="inferred from homology"/>
<evidence type="ECO:0000256" key="10">
    <source>
        <dbReference type="ARBA" id="ARBA00023172"/>
    </source>
</evidence>
<feature type="binding site" evidence="13">
    <location>
        <position position="138"/>
    </location>
    <ligand>
        <name>Mg(2+)</name>
        <dbReference type="ChEBI" id="CHEBI:18420"/>
        <label>1</label>
    </ligand>
</feature>
<keyword evidence="11 13" id="KW-0234">DNA repair</keyword>
<comment type="subcellular location">
    <subcellularLocation>
        <location evidence="13">Cytoplasm</location>
    </subcellularLocation>
</comment>
<dbReference type="FunFam" id="3.30.420.10:FF:000002">
    <property type="entry name" value="Crossover junction endodeoxyribonuclease RuvC"/>
    <property type="match status" value="1"/>
</dbReference>
<dbReference type="NCBIfam" id="TIGR00228">
    <property type="entry name" value="ruvC"/>
    <property type="match status" value="1"/>
</dbReference>
<dbReference type="PANTHER" id="PTHR30194">
    <property type="entry name" value="CROSSOVER JUNCTION ENDODEOXYRIBONUCLEASE RUVC"/>
    <property type="match status" value="1"/>
</dbReference>
<evidence type="ECO:0000256" key="13">
    <source>
        <dbReference type="HAMAP-Rule" id="MF_00034"/>
    </source>
</evidence>
<keyword evidence="10 13" id="KW-0233">DNA recombination</keyword>
<dbReference type="GO" id="GO:0008821">
    <property type="term" value="F:crossover junction DNA endonuclease activity"/>
    <property type="evidence" value="ECO:0007669"/>
    <property type="project" value="UniProtKB-UniRule"/>
</dbReference>
<evidence type="ECO:0000256" key="4">
    <source>
        <dbReference type="ARBA" id="ARBA00022723"/>
    </source>
</evidence>